<dbReference type="SUPFAM" id="SSF54001">
    <property type="entry name" value="Cysteine proteinases"/>
    <property type="match status" value="1"/>
</dbReference>
<dbReference type="InterPro" id="IPR038765">
    <property type="entry name" value="Papain-like_cys_pep_sf"/>
</dbReference>
<dbReference type="Gene3D" id="6.10.250.3150">
    <property type="match status" value="1"/>
</dbReference>
<dbReference type="RefSeq" id="WP_380555222.1">
    <property type="nucleotide sequence ID" value="NZ_JBHEZY010000008.1"/>
</dbReference>
<accession>A0ABV6X4B6</accession>
<evidence type="ECO:0000256" key="4">
    <source>
        <dbReference type="ARBA" id="ARBA00022807"/>
    </source>
</evidence>
<gene>
    <name evidence="8" type="ORF">ACEZDB_21095</name>
</gene>
<evidence type="ECO:0000313" key="8">
    <source>
        <dbReference type="EMBL" id="MFC1433143.1"/>
    </source>
</evidence>
<proteinExistence type="inferred from homology"/>
<dbReference type="EMBL" id="JBHEZY010000008">
    <property type="protein sequence ID" value="MFC1433143.1"/>
    <property type="molecule type" value="Genomic_DNA"/>
</dbReference>
<feature type="region of interest" description="Disordered" evidence="6">
    <location>
        <begin position="211"/>
        <end position="241"/>
    </location>
</feature>
<dbReference type="InterPro" id="IPR051794">
    <property type="entry name" value="PG_Endopeptidase_C40"/>
</dbReference>
<dbReference type="Pfam" id="PF00877">
    <property type="entry name" value="NLPC_P60"/>
    <property type="match status" value="1"/>
</dbReference>
<evidence type="ECO:0000313" key="9">
    <source>
        <dbReference type="Proteomes" id="UP001592530"/>
    </source>
</evidence>
<keyword evidence="3" id="KW-0378">Hydrolase</keyword>
<dbReference type="PROSITE" id="PS51935">
    <property type="entry name" value="NLPC_P60"/>
    <property type="match status" value="1"/>
</dbReference>
<keyword evidence="4" id="KW-0788">Thiol protease</keyword>
<evidence type="ECO:0000256" key="2">
    <source>
        <dbReference type="ARBA" id="ARBA00022670"/>
    </source>
</evidence>
<protein>
    <submittedName>
        <fullName evidence="8">NlpC/P60 family protein</fullName>
    </submittedName>
</protein>
<reference evidence="8 9" key="1">
    <citation type="submission" date="2024-09" db="EMBL/GenBank/DDBJ databases">
        <authorList>
            <person name="Lee S.D."/>
        </authorList>
    </citation>
    <scope>NUCLEOTIDE SEQUENCE [LARGE SCALE GENOMIC DNA]</scope>
    <source>
        <strain evidence="8 9">N1-3</strain>
    </source>
</reference>
<comment type="caution">
    <text evidence="8">The sequence shown here is derived from an EMBL/GenBank/DDBJ whole genome shotgun (WGS) entry which is preliminary data.</text>
</comment>
<organism evidence="8 9">
    <name type="scientific">Streptacidiphilus alkalitolerans</name>
    <dbReference type="NCBI Taxonomy" id="3342712"/>
    <lineage>
        <taxon>Bacteria</taxon>
        <taxon>Bacillati</taxon>
        <taxon>Actinomycetota</taxon>
        <taxon>Actinomycetes</taxon>
        <taxon>Kitasatosporales</taxon>
        <taxon>Streptomycetaceae</taxon>
        <taxon>Streptacidiphilus</taxon>
    </lineage>
</organism>
<dbReference type="PANTHER" id="PTHR47359:SF3">
    <property type="entry name" value="NLP_P60 DOMAIN-CONTAINING PROTEIN-RELATED"/>
    <property type="match status" value="1"/>
</dbReference>
<evidence type="ECO:0000256" key="6">
    <source>
        <dbReference type="SAM" id="MobiDB-lite"/>
    </source>
</evidence>
<evidence type="ECO:0000256" key="5">
    <source>
        <dbReference type="SAM" id="Coils"/>
    </source>
</evidence>
<dbReference type="Proteomes" id="UP001592530">
    <property type="component" value="Unassembled WGS sequence"/>
</dbReference>
<feature type="domain" description="NlpC/P60" evidence="7">
    <location>
        <begin position="242"/>
        <end position="357"/>
    </location>
</feature>
<keyword evidence="2" id="KW-0645">Protease</keyword>
<evidence type="ECO:0000256" key="1">
    <source>
        <dbReference type="ARBA" id="ARBA00007074"/>
    </source>
</evidence>
<evidence type="ECO:0000259" key="7">
    <source>
        <dbReference type="PROSITE" id="PS51935"/>
    </source>
</evidence>
<dbReference type="PANTHER" id="PTHR47359">
    <property type="entry name" value="PEPTIDOGLYCAN DL-ENDOPEPTIDASE CWLO"/>
    <property type="match status" value="1"/>
</dbReference>
<evidence type="ECO:0000256" key="3">
    <source>
        <dbReference type="ARBA" id="ARBA00022801"/>
    </source>
</evidence>
<sequence length="357" mass="37305">MASHRKPRAALPAPAGIRTALTLVTAAAASVTVLAPPGHADPRLTADQAKARLDTLYQQAEAATQEYDGAVARAAELQRQAAQLQQQAARTEAAMNGLRTRLGSMAAAQYRDGGMDPTLRLLTTAHPDDYLQLAGSLSQVSSAQQRVLDQYAAQQRSCRQQQAAVAARLSTLQAQQRRISAARTTITSRLAAAQLLLDSLDAAQRAAVQQAESRATAAKTPRPSAGAPARPTSTPHTEVPVSGRAAAAVAFARAQLGKPYVWGATGPGSFDCSGLTQAAWRAAGVSLPRTTYQQINAGKRVSTGQLRPGDLVFYYSGITHVAIYVGGGRIIHAPHPGAAVEYAPVGEMPISGAVRPA</sequence>
<feature type="coiled-coil region" evidence="5">
    <location>
        <begin position="46"/>
        <end position="101"/>
    </location>
</feature>
<name>A0ABV6X4B6_9ACTN</name>
<keyword evidence="5" id="KW-0175">Coiled coil</keyword>
<dbReference type="InterPro" id="IPR000064">
    <property type="entry name" value="NLP_P60_dom"/>
</dbReference>
<comment type="similarity">
    <text evidence="1">Belongs to the peptidase C40 family.</text>
</comment>
<dbReference type="Gene3D" id="3.90.1720.10">
    <property type="entry name" value="endopeptidase domain like (from Nostoc punctiforme)"/>
    <property type="match status" value="1"/>
</dbReference>